<dbReference type="InterPro" id="IPR036236">
    <property type="entry name" value="Znf_C2H2_sf"/>
</dbReference>
<evidence type="ECO:0000256" key="6">
    <source>
        <dbReference type="SAM" id="Coils"/>
    </source>
</evidence>
<dbReference type="PROSITE" id="PS00028">
    <property type="entry name" value="ZINC_FINGER_C2H2_1"/>
    <property type="match status" value="1"/>
</dbReference>
<dbReference type="SUPFAM" id="SSF57667">
    <property type="entry name" value="beta-beta-alpha zinc fingers"/>
    <property type="match status" value="1"/>
</dbReference>
<evidence type="ECO:0000256" key="1">
    <source>
        <dbReference type="ARBA" id="ARBA00004123"/>
    </source>
</evidence>
<feature type="compositionally biased region" description="Polar residues" evidence="7">
    <location>
        <begin position="92"/>
        <end position="105"/>
    </location>
</feature>
<reference evidence="9 10" key="1">
    <citation type="submission" date="2020-11" db="EMBL/GenBank/DDBJ databases">
        <authorList>
            <person name="Wallbank WR R."/>
            <person name="Pardo Diaz C."/>
            <person name="Kozak K."/>
            <person name="Martin S."/>
            <person name="Jiggins C."/>
            <person name="Moest M."/>
            <person name="Warren A I."/>
            <person name="Generalovic N T."/>
            <person name="Byers J.R.P. K."/>
            <person name="Montejo-Kovacevich G."/>
            <person name="Yen C E."/>
        </authorList>
    </citation>
    <scope>NUCLEOTIDE SEQUENCE [LARGE SCALE GENOMIC DNA]</scope>
</reference>
<sequence>MDAEAQKPFACKAEGCGMSFTNEDHLTVHEKKHDMSLNLGITNKGTGAFIADQTPTPTRLIKNCEEVGLFDDLKHVNPFDETFRRAVESKNDTPGTEITSVSESLNHSEDSLHTPQVFPQFEAPETAAAPPLSTQSSYSEFRVEKQQLILPDNITGKQKKAAKKCKPVKSVNAAPKQTNILPTPSLPLKSVLVPAAINLVPATQIIAFSIPATAVMQRPVLLPKLTPEPLVASQQPEMSVKDKLKAHLSSPKIITSTTSPLSSPKDDEPARKRISTAKSCKNSKRDSREVHDDCMERRRAAALRYRRKIKKEQTELKRRNNELVAENSQLKALVKQLKELLWAHQNCSVANSRNLQNNAAAFQEIVQPLITASKASPALQIPIATPVKFIVQNDSVNNDIGTIIKIPVPSME</sequence>
<evidence type="ECO:0000256" key="7">
    <source>
        <dbReference type="SAM" id="MobiDB-lite"/>
    </source>
</evidence>
<dbReference type="OMA" id="PLHMSND"/>
<proteinExistence type="predicted"/>
<keyword evidence="3" id="KW-0804">Transcription</keyword>
<evidence type="ECO:0000259" key="8">
    <source>
        <dbReference type="PROSITE" id="PS50157"/>
    </source>
</evidence>
<evidence type="ECO:0000256" key="2">
    <source>
        <dbReference type="ARBA" id="ARBA00023015"/>
    </source>
</evidence>
<keyword evidence="6" id="KW-0175">Coiled coil</keyword>
<dbReference type="AlphaFoldDB" id="A0A7R8YKQ8"/>
<dbReference type="PANTHER" id="PTHR19304">
    <property type="entry name" value="CYCLIC-AMP RESPONSE ELEMENT BINDING PROTEIN"/>
    <property type="match status" value="1"/>
</dbReference>
<keyword evidence="4" id="KW-0539">Nucleus</keyword>
<feature type="compositionally biased region" description="Low complexity" evidence="7">
    <location>
        <begin position="251"/>
        <end position="263"/>
    </location>
</feature>
<keyword evidence="5" id="KW-0863">Zinc-finger</keyword>
<feature type="domain" description="C2H2-type" evidence="8">
    <location>
        <begin position="9"/>
        <end position="33"/>
    </location>
</feature>
<feature type="region of interest" description="Disordered" evidence="7">
    <location>
        <begin position="251"/>
        <end position="293"/>
    </location>
</feature>
<dbReference type="SMART" id="SM00355">
    <property type="entry name" value="ZnF_C2H2"/>
    <property type="match status" value="1"/>
</dbReference>
<dbReference type="Gene3D" id="3.30.160.60">
    <property type="entry name" value="Classic Zinc Finger"/>
    <property type="match status" value="1"/>
</dbReference>
<dbReference type="InterPro" id="IPR051027">
    <property type="entry name" value="bZIP_transcription_factors"/>
</dbReference>
<protein>
    <recommendedName>
        <fullName evidence="8">C2H2-type domain-containing protein</fullName>
    </recommendedName>
</protein>
<keyword evidence="5" id="KW-0862">Zinc</keyword>
<evidence type="ECO:0000313" key="9">
    <source>
        <dbReference type="EMBL" id="CAD7076800.1"/>
    </source>
</evidence>
<dbReference type="InParanoid" id="A0A7R8YKQ8"/>
<dbReference type="EMBL" id="LR899009">
    <property type="protein sequence ID" value="CAD7076800.1"/>
    <property type="molecule type" value="Genomic_DNA"/>
</dbReference>
<keyword evidence="10" id="KW-1185">Reference proteome</keyword>
<accession>A0A7R8YKQ8</accession>
<evidence type="ECO:0000256" key="3">
    <source>
        <dbReference type="ARBA" id="ARBA00023163"/>
    </source>
</evidence>
<name>A0A7R8YKQ8_HERIL</name>
<evidence type="ECO:0000256" key="4">
    <source>
        <dbReference type="ARBA" id="ARBA00023242"/>
    </source>
</evidence>
<keyword evidence="2" id="KW-0805">Transcription regulation</keyword>
<dbReference type="FunCoup" id="A0A7R8YKQ8">
    <property type="interactions" value="1397"/>
</dbReference>
<gene>
    <name evidence="9" type="ORF">HERILL_LOCUS194</name>
</gene>
<dbReference type="PROSITE" id="PS50157">
    <property type="entry name" value="ZINC_FINGER_C2H2_2"/>
    <property type="match status" value="1"/>
</dbReference>
<keyword evidence="5" id="KW-0479">Metal-binding</keyword>
<dbReference type="OrthoDB" id="295274at2759"/>
<feature type="coiled-coil region" evidence="6">
    <location>
        <begin position="302"/>
        <end position="340"/>
    </location>
</feature>
<organism evidence="9 10">
    <name type="scientific">Hermetia illucens</name>
    <name type="common">Black soldier fly</name>
    <dbReference type="NCBI Taxonomy" id="343691"/>
    <lineage>
        <taxon>Eukaryota</taxon>
        <taxon>Metazoa</taxon>
        <taxon>Ecdysozoa</taxon>
        <taxon>Arthropoda</taxon>
        <taxon>Hexapoda</taxon>
        <taxon>Insecta</taxon>
        <taxon>Pterygota</taxon>
        <taxon>Neoptera</taxon>
        <taxon>Endopterygota</taxon>
        <taxon>Diptera</taxon>
        <taxon>Brachycera</taxon>
        <taxon>Stratiomyomorpha</taxon>
        <taxon>Stratiomyidae</taxon>
        <taxon>Hermetiinae</taxon>
        <taxon>Hermetia</taxon>
    </lineage>
</organism>
<dbReference type="GO" id="GO:0005634">
    <property type="term" value="C:nucleus"/>
    <property type="evidence" value="ECO:0007669"/>
    <property type="project" value="UniProtKB-SubCell"/>
</dbReference>
<evidence type="ECO:0000256" key="5">
    <source>
        <dbReference type="PROSITE-ProRule" id="PRU00042"/>
    </source>
</evidence>
<dbReference type="InterPro" id="IPR013087">
    <property type="entry name" value="Znf_C2H2_type"/>
</dbReference>
<dbReference type="Proteomes" id="UP000594454">
    <property type="component" value="Chromosome 1"/>
</dbReference>
<feature type="compositionally biased region" description="Basic and acidic residues" evidence="7">
    <location>
        <begin position="283"/>
        <end position="293"/>
    </location>
</feature>
<feature type="region of interest" description="Disordered" evidence="7">
    <location>
        <begin position="87"/>
        <end position="111"/>
    </location>
</feature>
<comment type="subcellular location">
    <subcellularLocation>
        <location evidence="1">Nucleus</location>
    </subcellularLocation>
</comment>
<dbReference type="GO" id="GO:0008270">
    <property type="term" value="F:zinc ion binding"/>
    <property type="evidence" value="ECO:0007669"/>
    <property type="project" value="UniProtKB-KW"/>
</dbReference>
<evidence type="ECO:0000313" key="10">
    <source>
        <dbReference type="Proteomes" id="UP000594454"/>
    </source>
</evidence>